<protein>
    <submittedName>
        <fullName evidence="1">Methyltransferase</fullName>
    </submittedName>
</protein>
<gene>
    <name evidence="1" type="ORF">ACFPN6_35425</name>
</gene>
<dbReference type="GO" id="GO:0008168">
    <property type="term" value="F:methyltransferase activity"/>
    <property type="evidence" value="ECO:0007669"/>
    <property type="project" value="UniProtKB-KW"/>
</dbReference>
<keyword evidence="1" id="KW-0808">Transferase</keyword>
<name>A0ABW0DKP3_STRFI</name>
<dbReference type="Gene3D" id="3.40.50.150">
    <property type="entry name" value="Vaccinia Virus protein VP39"/>
    <property type="match status" value="1"/>
</dbReference>
<organism evidence="1 2">
    <name type="scientific">Streptomyces fimbriatus</name>
    <dbReference type="NCBI Taxonomy" id="68197"/>
    <lineage>
        <taxon>Bacteria</taxon>
        <taxon>Bacillati</taxon>
        <taxon>Actinomycetota</taxon>
        <taxon>Actinomycetes</taxon>
        <taxon>Kitasatosporales</taxon>
        <taxon>Streptomycetaceae</taxon>
        <taxon>Streptomyces</taxon>
    </lineage>
</organism>
<dbReference type="RefSeq" id="WP_344646140.1">
    <property type="nucleotide sequence ID" value="NZ_BAAASS010000030.1"/>
</dbReference>
<dbReference type="EMBL" id="JBHSKL010000057">
    <property type="protein sequence ID" value="MFC5229750.1"/>
    <property type="molecule type" value="Genomic_DNA"/>
</dbReference>
<dbReference type="SUPFAM" id="SSF53335">
    <property type="entry name" value="S-adenosyl-L-methionine-dependent methyltransferases"/>
    <property type="match status" value="1"/>
</dbReference>
<comment type="caution">
    <text evidence="1">The sequence shown here is derived from an EMBL/GenBank/DDBJ whole genome shotgun (WGS) entry which is preliminary data.</text>
</comment>
<sequence length="270" mass="28420">MSLLESAAADYARHRPGIPDAVVRLPADALEGIGRPLLLSLGAGTGRVPSALLPAVPRMARLDLVVLDEGVLRGASARLPSVLPDGGATAFHPLLAEELTAPHSGCGAHPVTCAPAFHRMSRPSVLTMADRVTAPAAAVAVTGDGSPWTRPTPWKREWKQLAQTCLGQERRAGTAGPYAAPGRRHEDDLRESAFSDITVHRFPLHRTRTPAGVVGHLRGTSFARPASFGGQHARFGQGAHALPEEQARHAGLVEDTVVAVLLARRPGAGR</sequence>
<keyword evidence="2" id="KW-1185">Reference proteome</keyword>
<evidence type="ECO:0000313" key="2">
    <source>
        <dbReference type="Proteomes" id="UP001596156"/>
    </source>
</evidence>
<reference evidence="2" key="1">
    <citation type="journal article" date="2019" name="Int. J. Syst. Evol. Microbiol.">
        <title>The Global Catalogue of Microorganisms (GCM) 10K type strain sequencing project: providing services to taxonomists for standard genome sequencing and annotation.</title>
        <authorList>
            <consortium name="The Broad Institute Genomics Platform"/>
            <consortium name="The Broad Institute Genome Sequencing Center for Infectious Disease"/>
            <person name="Wu L."/>
            <person name="Ma J."/>
        </authorList>
    </citation>
    <scope>NUCLEOTIDE SEQUENCE [LARGE SCALE GENOMIC DNA]</scope>
    <source>
        <strain evidence="2">CCM 8479</strain>
    </source>
</reference>
<dbReference type="Proteomes" id="UP001596156">
    <property type="component" value="Unassembled WGS sequence"/>
</dbReference>
<dbReference type="InterPro" id="IPR029063">
    <property type="entry name" value="SAM-dependent_MTases_sf"/>
</dbReference>
<accession>A0ABW0DKP3</accession>
<proteinExistence type="predicted"/>
<dbReference type="GO" id="GO:0032259">
    <property type="term" value="P:methylation"/>
    <property type="evidence" value="ECO:0007669"/>
    <property type="project" value="UniProtKB-KW"/>
</dbReference>
<keyword evidence="1" id="KW-0489">Methyltransferase</keyword>
<evidence type="ECO:0000313" key="1">
    <source>
        <dbReference type="EMBL" id="MFC5229750.1"/>
    </source>
</evidence>